<dbReference type="Proteomes" id="UP000663419">
    <property type="component" value="Chromosome 3"/>
</dbReference>
<accession>A0A8A1LGT8</accession>
<evidence type="ECO:0000313" key="1">
    <source>
        <dbReference type="EMBL" id="QSS53598.1"/>
    </source>
</evidence>
<dbReference type="AlphaFoldDB" id="A0A8A1LGT8"/>
<reference evidence="1" key="1">
    <citation type="submission" date="2021-01" db="EMBL/GenBank/DDBJ databases">
        <title>Chromosome-level genome assembly of a human fungal pathogen reveals clustering of transcriptionally co-regulated genes.</title>
        <authorList>
            <person name="Voorhies M."/>
            <person name="Cohen S."/>
            <person name="Shea T.P."/>
            <person name="Petrus S."/>
            <person name="Munoz J.F."/>
            <person name="Poplawski S."/>
            <person name="Goldman W.E."/>
            <person name="Michael T."/>
            <person name="Cuomo C.A."/>
            <person name="Sil A."/>
            <person name="Beyhan S."/>
        </authorList>
    </citation>
    <scope>NUCLEOTIDE SEQUENCE</scope>
    <source>
        <strain evidence="1">H88</strain>
    </source>
</reference>
<dbReference type="VEuPathDB" id="FungiDB:I7I53_00900"/>
<sequence length="106" mass="12488">MLSYLSIHRANLFISWIVIRPFHMYLLFTALDDALSEACLHDTHEYDNQNSCPISSSPTFVFHVLGTLSIHYRMKDYILSKAMRLLHPQSRSSRLRVFVFLFPFYS</sequence>
<name>A0A8A1LGT8_AJEC8</name>
<dbReference type="EMBL" id="CP069104">
    <property type="protein sequence ID" value="QSS53598.1"/>
    <property type="molecule type" value="Genomic_DNA"/>
</dbReference>
<proteinExistence type="predicted"/>
<gene>
    <name evidence="1" type="ORF">I7I53_00900</name>
</gene>
<protein>
    <submittedName>
        <fullName evidence="1">Uncharacterized protein</fullName>
    </submittedName>
</protein>
<evidence type="ECO:0000313" key="2">
    <source>
        <dbReference type="Proteomes" id="UP000663419"/>
    </source>
</evidence>
<organism evidence="1 2">
    <name type="scientific">Ajellomyces capsulatus (strain H88)</name>
    <name type="common">Darling's disease fungus</name>
    <name type="synonym">Histoplasma capsulatum</name>
    <dbReference type="NCBI Taxonomy" id="544711"/>
    <lineage>
        <taxon>Eukaryota</taxon>
        <taxon>Fungi</taxon>
        <taxon>Dikarya</taxon>
        <taxon>Ascomycota</taxon>
        <taxon>Pezizomycotina</taxon>
        <taxon>Eurotiomycetes</taxon>
        <taxon>Eurotiomycetidae</taxon>
        <taxon>Onygenales</taxon>
        <taxon>Ajellomycetaceae</taxon>
        <taxon>Histoplasma</taxon>
    </lineage>
</organism>